<dbReference type="AlphaFoldDB" id="A0A1F6DYN0"/>
<gene>
    <name evidence="4" type="ORF">A3D71_02840</name>
</gene>
<dbReference type="InterPro" id="IPR014729">
    <property type="entry name" value="Rossmann-like_a/b/a_fold"/>
</dbReference>
<dbReference type="PANTHER" id="PTHR43793:SF1">
    <property type="entry name" value="FAD SYNTHASE"/>
    <property type="match status" value="1"/>
</dbReference>
<dbReference type="SUPFAM" id="SSF52374">
    <property type="entry name" value="Nucleotidylyl transferase"/>
    <property type="match status" value="1"/>
</dbReference>
<keyword evidence="1" id="KW-0808">Transferase</keyword>
<dbReference type="STRING" id="1798497.A3D71_02840"/>
<dbReference type="InterPro" id="IPR050385">
    <property type="entry name" value="Archaeal_FAD_synthase"/>
</dbReference>
<dbReference type="NCBIfam" id="TIGR00125">
    <property type="entry name" value="cyt_tran_rel"/>
    <property type="match status" value="1"/>
</dbReference>
<evidence type="ECO:0000256" key="2">
    <source>
        <dbReference type="ARBA" id="ARBA00022695"/>
    </source>
</evidence>
<protein>
    <recommendedName>
        <fullName evidence="3">Cytidyltransferase-like domain-containing protein</fullName>
    </recommendedName>
</protein>
<keyword evidence="2" id="KW-0548">Nucleotidyltransferase</keyword>
<evidence type="ECO:0000313" key="4">
    <source>
        <dbReference type="EMBL" id="OGG66535.1"/>
    </source>
</evidence>
<name>A0A1F6DYN0_9BACT</name>
<feature type="domain" description="Cytidyltransferase-like" evidence="3">
    <location>
        <begin position="6"/>
        <end position="133"/>
    </location>
</feature>
<dbReference type="Gene3D" id="3.40.50.620">
    <property type="entry name" value="HUPs"/>
    <property type="match status" value="1"/>
</dbReference>
<organism evidence="4 5">
    <name type="scientific">Candidatus Kaiserbacteria bacterium RIFCSPHIGHO2_02_FULL_55_20</name>
    <dbReference type="NCBI Taxonomy" id="1798497"/>
    <lineage>
        <taxon>Bacteria</taxon>
        <taxon>Candidatus Kaiseribacteriota</taxon>
    </lineage>
</organism>
<reference evidence="4 5" key="1">
    <citation type="journal article" date="2016" name="Nat. Commun.">
        <title>Thousands of microbial genomes shed light on interconnected biogeochemical processes in an aquifer system.</title>
        <authorList>
            <person name="Anantharaman K."/>
            <person name="Brown C.T."/>
            <person name="Hug L.A."/>
            <person name="Sharon I."/>
            <person name="Castelle C.J."/>
            <person name="Probst A.J."/>
            <person name="Thomas B.C."/>
            <person name="Singh A."/>
            <person name="Wilkins M.J."/>
            <person name="Karaoz U."/>
            <person name="Brodie E.L."/>
            <person name="Williams K.H."/>
            <person name="Hubbard S.S."/>
            <person name="Banfield J.F."/>
        </authorList>
    </citation>
    <scope>NUCLEOTIDE SEQUENCE [LARGE SCALE GENOMIC DNA]</scope>
</reference>
<dbReference type="Pfam" id="PF01467">
    <property type="entry name" value="CTP_transf_like"/>
    <property type="match status" value="1"/>
</dbReference>
<dbReference type="InterPro" id="IPR004821">
    <property type="entry name" value="Cyt_trans-like"/>
</dbReference>
<sequence length="135" mass="15030">MTRIMVFGTFDMVHAGHADLFRQARALAPETYLVVSVARDTVAERIKGFRPRHSEEERLTVVAAHALVDEAVLGDAEGYVGHIRASMPDVIALGYDQTGEYVENLENDLRKAGLNTRVVRLSAFKPETYKTSKLI</sequence>
<evidence type="ECO:0000256" key="1">
    <source>
        <dbReference type="ARBA" id="ARBA00022679"/>
    </source>
</evidence>
<evidence type="ECO:0000259" key="3">
    <source>
        <dbReference type="Pfam" id="PF01467"/>
    </source>
</evidence>
<dbReference type="PANTHER" id="PTHR43793">
    <property type="entry name" value="FAD SYNTHASE"/>
    <property type="match status" value="1"/>
</dbReference>
<evidence type="ECO:0000313" key="5">
    <source>
        <dbReference type="Proteomes" id="UP000177652"/>
    </source>
</evidence>
<dbReference type="Proteomes" id="UP000177652">
    <property type="component" value="Unassembled WGS sequence"/>
</dbReference>
<dbReference type="GO" id="GO:0016779">
    <property type="term" value="F:nucleotidyltransferase activity"/>
    <property type="evidence" value="ECO:0007669"/>
    <property type="project" value="UniProtKB-KW"/>
</dbReference>
<proteinExistence type="predicted"/>
<dbReference type="EMBL" id="MFLK01000003">
    <property type="protein sequence ID" value="OGG66535.1"/>
    <property type="molecule type" value="Genomic_DNA"/>
</dbReference>
<comment type="caution">
    <text evidence="4">The sequence shown here is derived from an EMBL/GenBank/DDBJ whole genome shotgun (WGS) entry which is preliminary data.</text>
</comment>
<accession>A0A1F6DYN0</accession>